<evidence type="ECO:0000313" key="1">
    <source>
        <dbReference type="EMBL" id="KAJ8432472.1"/>
    </source>
</evidence>
<organism evidence="1 2">
    <name type="scientific">Carnegiea gigantea</name>
    <dbReference type="NCBI Taxonomy" id="171969"/>
    <lineage>
        <taxon>Eukaryota</taxon>
        <taxon>Viridiplantae</taxon>
        <taxon>Streptophyta</taxon>
        <taxon>Embryophyta</taxon>
        <taxon>Tracheophyta</taxon>
        <taxon>Spermatophyta</taxon>
        <taxon>Magnoliopsida</taxon>
        <taxon>eudicotyledons</taxon>
        <taxon>Gunneridae</taxon>
        <taxon>Pentapetalae</taxon>
        <taxon>Caryophyllales</taxon>
        <taxon>Cactineae</taxon>
        <taxon>Cactaceae</taxon>
        <taxon>Cactoideae</taxon>
        <taxon>Echinocereeae</taxon>
        <taxon>Carnegiea</taxon>
    </lineage>
</organism>
<evidence type="ECO:0000313" key="2">
    <source>
        <dbReference type="Proteomes" id="UP001153076"/>
    </source>
</evidence>
<gene>
    <name evidence="1" type="ORF">Cgig2_009498</name>
</gene>
<protein>
    <submittedName>
        <fullName evidence="1">Uncharacterized protein</fullName>
    </submittedName>
</protein>
<sequence length="245" mass="28840">MHLVTPSDRGTGRKHISNELKEYVHLHSPHKIALVETYISVDKADQGIWITQPAWRNETMEAWRCSGIIIDHCLLELESLRQSQIHFSLFDSKLHGRPMKGDQEIQKNWTADTSIMPTDLLQGIQTHMGNEANRYLLKLEQQSKKELSEFLCQTKTFWMQKLRLKAIWDRDCNTQYLHTSTVIRRRFNQIEVLWDLEGDWIANLTMLRSKGRDYFGDYSRRCKSRLEANYSLVAWGMFLQLILGQ</sequence>
<dbReference type="AlphaFoldDB" id="A0A9Q1JWT9"/>
<reference evidence="1" key="1">
    <citation type="submission" date="2022-04" db="EMBL/GenBank/DDBJ databases">
        <title>Carnegiea gigantea Genome sequencing and assembly v2.</title>
        <authorList>
            <person name="Copetti D."/>
            <person name="Sanderson M.J."/>
            <person name="Burquez A."/>
            <person name="Wojciechowski M.F."/>
        </authorList>
    </citation>
    <scope>NUCLEOTIDE SEQUENCE</scope>
    <source>
        <strain evidence="1">SGP5-SGP5p</strain>
        <tissue evidence="1">Aerial part</tissue>
    </source>
</reference>
<comment type="caution">
    <text evidence="1">The sequence shown here is derived from an EMBL/GenBank/DDBJ whole genome shotgun (WGS) entry which is preliminary data.</text>
</comment>
<proteinExistence type="predicted"/>
<keyword evidence="2" id="KW-1185">Reference proteome</keyword>
<accession>A0A9Q1JWT9</accession>
<name>A0A9Q1JWT9_9CARY</name>
<dbReference type="EMBL" id="JAKOGI010000604">
    <property type="protein sequence ID" value="KAJ8432472.1"/>
    <property type="molecule type" value="Genomic_DNA"/>
</dbReference>
<dbReference type="Proteomes" id="UP001153076">
    <property type="component" value="Unassembled WGS sequence"/>
</dbReference>